<sequence length="170" mass="20030">WEEGREKFRVVRGLSKKGEERAGGKKEKENVEEVLQLGRVNQEIERWEKYRSSGLNRWYEGVAEAGIPSYLEKCWGEERWNRVARFRLGGGMNGEISWQSEEARRCRRCRNREETWEHVLEECAGDVDAEKSLWEKVRGILNEHGSGEKWMRKWERLGREEGLGLGEESC</sequence>
<dbReference type="AlphaFoldDB" id="A0A0C9QJ76"/>
<organism evidence="1">
    <name type="scientific">Fopius arisanus</name>
    <dbReference type="NCBI Taxonomy" id="64838"/>
    <lineage>
        <taxon>Eukaryota</taxon>
        <taxon>Metazoa</taxon>
        <taxon>Ecdysozoa</taxon>
        <taxon>Arthropoda</taxon>
        <taxon>Hexapoda</taxon>
        <taxon>Insecta</taxon>
        <taxon>Pterygota</taxon>
        <taxon>Neoptera</taxon>
        <taxon>Endopterygota</taxon>
        <taxon>Hymenoptera</taxon>
        <taxon>Apocrita</taxon>
        <taxon>Ichneumonoidea</taxon>
        <taxon>Braconidae</taxon>
        <taxon>Opiinae</taxon>
        <taxon>Fopius</taxon>
    </lineage>
</organism>
<protein>
    <submittedName>
        <fullName evidence="1">NXS2 protein</fullName>
    </submittedName>
</protein>
<proteinExistence type="predicted"/>
<name>A0A0C9QJ76_9HYME</name>
<reference evidence="1" key="1">
    <citation type="submission" date="2015-01" db="EMBL/GenBank/DDBJ databases">
        <title>Transcriptome Assembly of Fopius arisanus.</title>
        <authorList>
            <person name="Geib S."/>
        </authorList>
    </citation>
    <scope>NUCLEOTIDE SEQUENCE</scope>
</reference>
<dbReference type="EMBL" id="GBYB01003594">
    <property type="protein sequence ID" value="JAG73361.1"/>
    <property type="molecule type" value="Transcribed_RNA"/>
</dbReference>
<feature type="non-terminal residue" evidence="1">
    <location>
        <position position="1"/>
    </location>
</feature>
<gene>
    <name evidence="1" type="primary">NXS2</name>
    <name evidence="1" type="ORF">g.73813</name>
</gene>
<accession>A0A0C9QJ76</accession>
<evidence type="ECO:0000313" key="1">
    <source>
        <dbReference type="EMBL" id="JAG73361.1"/>
    </source>
</evidence>